<evidence type="ECO:0000313" key="3">
    <source>
        <dbReference type="EMBL" id="WVZ85661.1"/>
    </source>
</evidence>
<name>A0AAQ3X5J2_PASNO</name>
<evidence type="ECO:0000313" key="4">
    <source>
        <dbReference type="Proteomes" id="UP001341281"/>
    </source>
</evidence>
<dbReference type="InterPro" id="IPR022059">
    <property type="entry name" value="DUF3615"/>
</dbReference>
<protein>
    <recommendedName>
        <fullName evidence="2">DUF3615 domain-containing protein</fullName>
    </recommendedName>
</protein>
<dbReference type="Pfam" id="PF12274">
    <property type="entry name" value="DUF3615"/>
    <property type="match status" value="1"/>
</dbReference>
<dbReference type="AlphaFoldDB" id="A0AAQ3X5J2"/>
<reference evidence="3 4" key="1">
    <citation type="submission" date="2024-02" db="EMBL/GenBank/DDBJ databases">
        <title>High-quality chromosome-scale genome assembly of Pensacola bahiagrass (Paspalum notatum Flugge var. saurae).</title>
        <authorList>
            <person name="Vega J.M."/>
            <person name="Podio M."/>
            <person name="Orjuela J."/>
            <person name="Siena L.A."/>
            <person name="Pessino S.C."/>
            <person name="Combes M.C."/>
            <person name="Mariac C."/>
            <person name="Albertini E."/>
            <person name="Pupilli F."/>
            <person name="Ortiz J.P.A."/>
            <person name="Leblanc O."/>
        </authorList>
    </citation>
    <scope>NUCLEOTIDE SEQUENCE [LARGE SCALE GENOMIC DNA]</scope>
    <source>
        <strain evidence="3">R1</strain>
        <tissue evidence="3">Leaf</tissue>
    </source>
</reference>
<feature type="non-terminal residue" evidence="3">
    <location>
        <position position="1"/>
    </location>
</feature>
<evidence type="ECO:0000256" key="1">
    <source>
        <dbReference type="SAM" id="MobiDB-lite"/>
    </source>
</evidence>
<sequence length="166" mass="18576">GRPGGGGGRWAAERPAVRAPLVGRQGTAVGKGWRRERAERRGAGRWRPQAVLEVGREEQGEREEEEGRRRKKRGCWEVLAARAHRIRASEPAPPESEFRQGDEHELVKARDSNSVVFDGLWIHANFLAKRKGATTCPDLVLKYFFAELKCDYKGLSCLSCKLDPGV</sequence>
<feature type="domain" description="DUF3615" evidence="2">
    <location>
        <begin position="100"/>
        <end position="164"/>
    </location>
</feature>
<gene>
    <name evidence="3" type="ORF">U9M48_032558</name>
</gene>
<dbReference type="Proteomes" id="UP001341281">
    <property type="component" value="Chromosome 07"/>
</dbReference>
<organism evidence="3 4">
    <name type="scientific">Paspalum notatum var. saurae</name>
    <dbReference type="NCBI Taxonomy" id="547442"/>
    <lineage>
        <taxon>Eukaryota</taxon>
        <taxon>Viridiplantae</taxon>
        <taxon>Streptophyta</taxon>
        <taxon>Embryophyta</taxon>
        <taxon>Tracheophyta</taxon>
        <taxon>Spermatophyta</taxon>
        <taxon>Magnoliopsida</taxon>
        <taxon>Liliopsida</taxon>
        <taxon>Poales</taxon>
        <taxon>Poaceae</taxon>
        <taxon>PACMAD clade</taxon>
        <taxon>Panicoideae</taxon>
        <taxon>Andropogonodae</taxon>
        <taxon>Paspaleae</taxon>
        <taxon>Paspalinae</taxon>
        <taxon>Paspalum</taxon>
    </lineage>
</organism>
<proteinExistence type="predicted"/>
<feature type="compositionally biased region" description="Basic and acidic residues" evidence="1">
    <location>
        <begin position="33"/>
        <end position="42"/>
    </location>
</feature>
<accession>A0AAQ3X5J2</accession>
<keyword evidence="4" id="KW-1185">Reference proteome</keyword>
<evidence type="ECO:0000259" key="2">
    <source>
        <dbReference type="Pfam" id="PF12274"/>
    </source>
</evidence>
<dbReference type="EMBL" id="CP144751">
    <property type="protein sequence ID" value="WVZ85661.1"/>
    <property type="molecule type" value="Genomic_DNA"/>
</dbReference>
<feature type="region of interest" description="Disordered" evidence="1">
    <location>
        <begin position="1"/>
        <end position="72"/>
    </location>
</feature>